<dbReference type="RefSeq" id="XP_024734672.1">
    <property type="nucleotide sequence ID" value="XM_024875130.1"/>
</dbReference>
<keyword evidence="2" id="KW-1185">Reference proteome</keyword>
<dbReference type="Proteomes" id="UP000235371">
    <property type="component" value="Unassembled WGS sequence"/>
</dbReference>
<protein>
    <recommendedName>
        <fullName evidence="3">DDE-1 domain-containing protein</fullName>
    </recommendedName>
</protein>
<organism evidence="1 2">
    <name type="scientific">Hyaloscypha bicolor E</name>
    <dbReference type="NCBI Taxonomy" id="1095630"/>
    <lineage>
        <taxon>Eukaryota</taxon>
        <taxon>Fungi</taxon>
        <taxon>Dikarya</taxon>
        <taxon>Ascomycota</taxon>
        <taxon>Pezizomycotina</taxon>
        <taxon>Leotiomycetes</taxon>
        <taxon>Helotiales</taxon>
        <taxon>Hyaloscyphaceae</taxon>
        <taxon>Hyaloscypha</taxon>
        <taxon>Hyaloscypha bicolor</taxon>
    </lineage>
</organism>
<evidence type="ECO:0008006" key="3">
    <source>
        <dbReference type="Google" id="ProtNLM"/>
    </source>
</evidence>
<dbReference type="OrthoDB" id="5420958at2759"/>
<dbReference type="EMBL" id="KZ613843">
    <property type="protein sequence ID" value="PMD57768.1"/>
    <property type="molecule type" value="Genomic_DNA"/>
</dbReference>
<reference evidence="1 2" key="1">
    <citation type="submission" date="2016-04" db="EMBL/GenBank/DDBJ databases">
        <title>A degradative enzymes factory behind the ericoid mycorrhizal symbiosis.</title>
        <authorList>
            <consortium name="DOE Joint Genome Institute"/>
            <person name="Martino E."/>
            <person name="Morin E."/>
            <person name="Grelet G."/>
            <person name="Kuo A."/>
            <person name="Kohler A."/>
            <person name="Daghino S."/>
            <person name="Barry K."/>
            <person name="Choi C."/>
            <person name="Cichocki N."/>
            <person name="Clum A."/>
            <person name="Copeland A."/>
            <person name="Hainaut M."/>
            <person name="Haridas S."/>
            <person name="Labutti K."/>
            <person name="Lindquist E."/>
            <person name="Lipzen A."/>
            <person name="Khouja H.-R."/>
            <person name="Murat C."/>
            <person name="Ohm R."/>
            <person name="Olson A."/>
            <person name="Spatafora J."/>
            <person name="Veneault-Fourrey C."/>
            <person name="Henrissat B."/>
            <person name="Grigoriev I."/>
            <person name="Martin F."/>
            <person name="Perotto S."/>
        </authorList>
    </citation>
    <scope>NUCLEOTIDE SEQUENCE [LARGE SCALE GENOMIC DNA]</scope>
    <source>
        <strain evidence="1 2">E</strain>
    </source>
</reference>
<accession>A0A2J6T412</accession>
<dbReference type="STRING" id="1095630.A0A2J6T412"/>
<name>A0A2J6T412_9HELO</name>
<dbReference type="InParanoid" id="A0A2J6T412"/>
<evidence type="ECO:0000313" key="1">
    <source>
        <dbReference type="EMBL" id="PMD57768.1"/>
    </source>
</evidence>
<proteinExistence type="predicted"/>
<sequence length="169" mass="18853">NDIATLCVPTHSSHILQLLDVACFSHLKLVSGWQVKRQASLSINHNIEVDFLSLYHVAHVQGIAEEENIKAGFAAVGLLPFNHDRVLMVSSLTVLTQCLFSAYLGLPSLSTLTQLTWETTTHPCTHPMLTGVFTHQLSGLLTYPCFRVRKRGHFKMKNRQGDTKAESEK</sequence>
<feature type="non-terminal residue" evidence="1">
    <location>
        <position position="1"/>
    </location>
</feature>
<gene>
    <name evidence="1" type="ORF">K444DRAFT_533156</name>
</gene>
<dbReference type="AlphaFoldDB" id="A0A2J6T412"/>
<dbReference type="GeneID" id="36583210"/>
<evidence type="ECO:0000313" key="2">
    <source>
        <dbReference type="Proteomes" id="UP000235371"/>
    </source>
</evidence>